<proteinExistence type="predicted"/>
<organism evidence="2 3">
    <name type="scientific">Corallococcus aberystwythensis</name>
    <dbReference type="NCBI Taxonomy" id="2316722"/>
    <lineage>
        <taxon>Bacteria</taxon>
        <taxon>Pseudomonadati</taxon>
        <taxon>Myxococcota</taxon>
        <taxon>Myxococcia</taxon>
        <taxon>Myxococcales</taxon>
        <taxon>Cystobacterineae</taxon>
        <taxon>Myxococcaceae</taxon>
        <taxon>Corallococcus</taxon>
    </lineage>
</organism>
<reference evidence="3" key="1">
    <citation type="submission" date="2018-09" db="EMBL/GenBank/DDBJ databases">
        <authorList>
            <person name="Livingstone P.G."/>
            <person name="Whitworth D.E."/>
        </authorList>
    </citation>
    <scope>NUCLEOTIDE SEQUENCE [LARGE SCALE GENOMIC DNA]</scope>
    <source>
        <strain evidence="3">AB050A</strain>
    </source>
</reference>
<name>A0A3A8Q0K5_9BACT</name>
<comment type="caution">
    <text evidence="2">The sequence shown here is derived from an EMBL/GenBank/DDBJ whole genome shotgun (WGS) entry which is preliminary data.</text>
</comment>
<dbReference type="EMBL" id="RAWK01000160">
    <property type="protein sequence ID" value="RKH60881.1"/>
    <property type="molecule type" value="Genomic_DNA"/>
</dbReference>
<accession>A0A3A8Q0K5</accession>
<feature type="compositionally biased region" description="Basic and acidic residues" evidence="1">
    <location>
        <begin position="15"/>
        <end position="39"/>
    </location>
</feature>
<dbReference type="Proteomes" id="UP000267003">
    <property type="component" value="Unassembled WGS sequence"/>
</dbReference>
<feature type="compositionally biased region" description="Polar residues" evidence="1">
    <location>
        <begin position="1"/>
        <end position="14"/>
    </location>
</feature>
<protein>
    <submittedName>
        <fullName evidence="2">Uncharacterized protein</fullName>
    </submittedName>
</protein>
<sequence length="65" mass="7766">MFVLLNTRSASAQKQRQEDQGLRDAALEEQHDDRDDGDHGGLYWRTASPQKWRRNYFWESWHAGF</sequence>
<dbReference type="AlphaFoldDB" id="A0A3A8Q0K5"/>
<evidence type="ECO:0000313" key="2">
    <source>
        <dbReference type="EMBL" id="RKH60881.1"/>
    </source>
</evidence>
<evidence type="ECO:0000256" key="1">
    <source>
        <dbReference type="SAM" id="MobiDB-lite"/>
    </source>
</evidence>
<gene>
    <name evidence="2" type="ORF">D7W81_24820</name>
</gene>
<evidence type="ECO:0000313" key="3">
    <source>
        <dbReference type="Proteomes" id="UP000267003"/>
    </source>
</evidence>
<feature type="region of interest" description="Disordered" evidence="1">
    <location>
        <begin position="1"/>
        <end position="42"/>
    </location>
</feature>
<keyword evidence="3" id="KW-1185">Reference proteome</keyword>